<feature type="region of interest" description="Disordered" evidence="4">
    <location>
        <begin position="431"/>
        <end position="460"/>
    </location>
</feature>
<evidence type="ECO:0000256" key="4">
    <source>
        <dbReference type="SAM" id="MobiDB-lite"/>
    </source>
</evidence>
<sequence length="652" mass="71958">MGSELRESLRRVCVEIGWSYAVFWKAIRGINHQMQLVWGEGYCERTAGIPVISGFEAMDLLLKEKVAQRNPREGHSIELVAARSDDRLNTLVYKLMVHQVHVLGEGIIGHAALTGNHLWVLQDNLSDYVSISKALSEMKQQFWAGVQTVVVVPVLPHGVLQLGSVNMVMEDIDFISQLRCMFVSQLGCSTILEDSGRFVLHGTQPNQRLCGELPLQPDLNSALNSDLFYTNLKQIEKQLLFPSSEDFKSKSVNEKFREMSINENLKQEDLLCPTLKNEGNDLFDILGLEHRTRGLHGRSDAIYTTRDGLSAGLPDNCAGPTVSNSNQEDVSFGGLLSETDPDQLLDAIVSNLSTRGKGIVVNASTASSSFTGATSSYGSGGFDCPTTKVKSMPESNSIKSERCESSDNRNLEYKSQVSLWVENGGGVIGLDNKRGDELGKAGRKRPRPGENPRPRPKDRQLIQDRIKELREIVPNGEKCSIDALLEKTIKHMLFLQSVAKHADKLKEAGEPKISSKEGGLLLKDNYEGGATWAFEVGTQSMTCPIIVEDLSSPRQMLVEMLCKERGIFLEIADQIRGLGLTILKGVMEVRKDKVWARFAVEANKDVTRMEIFLALVHLLEPNAGTNLVPTAADNNIPHNSFYPSSIPATGLL</sequence>
<comment type="similarity">
    <text evidence="1">Belongs to the bHLH protein family.</text>
</comment>
<dbReference type="SUPFAM" id="SSF47459">
    <property type="entry name" value="HLH, helix-loop-helix DNA-binding domain"/>
    <property type="match status" value="1"/>
</dbReference>
<evidence type="ECO:0000256" key="3">
    <source>
        <dbReference type="ARBA" id="ARBA00023163"/>
    </source>
</evidence>
<dbReference type="Proteomes" id="UP001151287">
    <property type="component" value="Unassembled WGS sequence"/>
</dbReference>
<keyword evidence="3" id="KW-0804">Transcription</keyword>
<evidence type="ECO:0000256" key="1">
    <source>
        <dbReference type="ARBA" id="ARBA00005510"/>
    </source>
</evidence>
<dbReference type="InterPro" id="IPR036638">
    <property type="entry name" value="HLH_DNA-bd_sf"/>
</dbReference>
<evidence type="ECO:0000256" key="2">
    <source>
        <dbReference type="ARBA" id="ARBA00023015"/>
    </source>
</evidence>
<dbReference type="OrthoDB" id="1883654at2759"/>
<name>A0A9Q0D0C9_9POAL</name>
<dbReference type="GO" id="GO:0003700">
    <property type="term" value="F:DNA-binding transcription factor activity"/>
    <property type="evidence" value="ECO:0007669"/>
    <property type="project" value="InterPro"/>
</dbReference>
<feature type="region of interest" description="Disordered" evidence="4">
    <location>
        <begin position="388"/>
        <end position="407"/>
    </location>
</feature>
<evidence type="ECO:0000313" key="6">
    <source>
        <dbReference type="EMBL" id="KAJ1703188.1"/>
    </source>
</evidence>
<dbReference type="AlphaFoldDB" id="A0A9Q0D0C9"/>
<dbReference type="InterPro" id="IPR011598">
    <property type="entry name" value="bHLH_dom"/>
</dbReference>
<reference evidence="6" key="1">
    <citation type="journal article" date="2022" name="Cell">
        <title>Repeat-based holocentromeres influence genome architecture and karyotype evolution.</title>
        <authorList>
            <person name="Hofstatter P.G."/>
            <person name="Thangavel G."/>
            <person name="Lux T."/>
            <person name="Neumann P."/>
            <person name="Vondrak T."/>
            <person name="Novak P."/>
            <person name="Zhang M."/>
            <person name="Costa L."/>
            <person name="Castellani M."/>
            <person name="Scott A."/>
            <person name="Toegelov H."/>
            <person name="Fuchs J."/>
            <person name="Mata-Sucre Y."/>
            <person name="Dias Y."/>
            <person name="Vanzela A.L.L."/>
            <person name="Huettel B."/>
            <person name="Almeida C.C.S."/>
            <person name="Simkova H."/>
            <person name="Souza G."/>
            <person name="Pedrosa-Harand A."/>
            <person name="Macas J."/>
            <person name="Mayer K.F.X."/>
            <person name="Houben A."/>
            <person name="Marques A."/>
        </authorList>
    </citation>
    <scope>NUCLEOTIDE SEQUENCE</scope>
    <source>
        <strain evidence="6">RhyBre1mFocal</strain>
    </source>
</reference>
<dbReference type="PANTHER" id="PTHR46196:SF4">
    <property type="entry name" value="TRANSCRIPTION FACTOR LHW"/>
    <property type="match status" value="1"/>
</dbReference>
<comment type="caution">
    <text evidence="6">The sequence shown here is derived from an EMBL/GenBank/DDBJ whole genome shotgun (WGS) entry which is preliminary data.</text>
</comment>
<dbReference type="Pfam" id="PF14215">
    <property type="entry name" value="bHLH-MYC_N"/>
    <property type="match status" value="1"/>
</dbReference>
<dbReference type="PANTHER" id="PTHR46196">
    <property type="entry name" value="TRANSCRIPTION FACTOR BHLH155-LIKE ISOFORM X1-RELATED"/>
    <property type="match status" value="1"/>
</dbReference>
<dbReference type="PROSITE" id="PS50888">
    <property type="entry name" value="BHLH"/>
    <property type="match status" value="1"/>
</dbReference>
<gene>
    <name evidence="6" type="ORF">LUZ63_002967</name>
</gene>
<dbReference type="Pfam" id="PF23176">
    <property type="entry name" value="bHLH_LHW"/>
    <property type="match status" value="1"/>
</dbReference>
<dbReference type="CDD" id="cd18915">
    <property type="entry name" value="bHLH_AtLHW_like"/>
    <property type="match status" value="1"/>
</dbReference>
<keyword evidence="7" id="KW-1185">Reference proteome</keyword>
<evidence type="ECO:0000313" key="7">
    <source>
        <dbReference type="Proteomes" id="UP001151287"/>
    </source>
</evidence>
<protein>
    <recommendedName>
        <fullName evidence="5">BHLH domain-containing protein</fullName>
    </recommendedName>
</protein>
<proteinExistence type="inferred from homology"/>
<keyword evidence="2" id="KW-0805">Transcription regulation</keyword>
<dbReference type="InterPro" id="IPR043561">
    <property type="entry name" value="LHW-like"/>
</dbReference>
<accession>A0A9Q0D0C9</accession>
<feature type="domain" description="BHLH" evidence="5">
    <location>
        <begin position="446"/>
        <end position="495"/>
    </location>
</feature>
<feature type="compositionally biased region" description="Basic and acidic residues" evidence="4">
    <location>
        <begin position="447"/>
        <end position="460"/>
    </location>
</feature>
<dbReference type="EMBL" id="JAMQYH010000001">
    <property type="protein sequence ID" value="KAJ1703188.1"/>
    <property type="molecule type" value="Genomic_DNA"/>
</dbReference>
<feature type="compositionally biased region" description="Basic and acidic residues" evidence="4">
    <location>
        <begin position="431"/>
        <end position="440"/>
    </location>
</feature>
<dbReference type="InterPro" id="IPR025610">
    <property type="entry name" value="MYC/MYB_N"/>
</dbReference>
<dbReference type="GO" id="GO:0046983">
    <property type="term" value="F:protein dimerization activity"/>
    <property type="evidence" value="ECO:0007669"/>
    <property type="project" value="InterPro"/>
</dbReference>
<organism evidence="6 7">
    <name type="scientific">Rhynchospora breviuscula</name>
    <dbReference type="NCBI Taxonomy" id="2022672"/>
    <lineage>
        <taxon>Eukaryota</taxon>
        <taxon>Viridiplantae</taxon>
        <taxon>Streptophyta</taxon>
        <taxon>Embryophyta</taxon>
        <taxon>Tracheophyta</taxon>
        <taxon>Spermatophyta</taxon>
        <taxon>Magnoliopsida</taxon>
        <taxon>Liliopsida</taxon>
        <taxon>Poales</taxon>
        <taxon>Cyperaceae</taxon>
        <taxon>Cyperoideae</taxon>
        <taxon>Rhynchosporeae</taxon>
        <taxon>Rhynchospora</taxon>
    </lineage>
</organism>
<evidence type="ECO:0000259" key="5">
    <source>
        <dbReference type="PROSITE" id="PS50888"/>
    </source>
</evidence>